<proteinExistence type="predicted"/>
<gene>
    <name evidence="1" type="ORF">IGS68_09175</name>
</gene>
<keyword evidence="2" id="KW-1185">Reference proteome</keyword>
<evidence type="ECO:0008006" key="3">
    <source>
        <dbReference type="Google" id="ProtNLM"/>
    </source>
</evidence>
<evidence type="ECO:0000313" key="1">
    <source>
        <dbReference type="EMBL" id="QQP92370.1"/>
    </source>
</evidence>
<name>A0ABX7BFK5_9PROT</name>
<dbReference type="Proteomes" id="UP000595197">
    <property type="component" value="Chromosome"/>
</dbReference>
<reference evidence="1" key="1">
    <citation type="submission" date="2021-02" db="EMBL/GenBank/DDBJ databases">
        <title>Skermanella TT6 skin isolate.</title>
        <authorList>
            <person name="Lee K."/>
            <person name="Ganzorig M."/>
        </authorList>
    </citation>
    <scope>NUCLEOTIDE SEQUENCE</scope>
    <source>
        <strain evidence="1">TT6</strain>
    </source>
</reference>
<evidence type="ECO:0000313" key="2">
    <source>
        <dbReference type="Proteomes" id="UP000595197"/>
    </source>
</evidence>
<protein>
    <recommendedName>
        <fullName evidence="3">Tetratricopeptide repeat protein</fullName>
    </recommendedName>
</protein>
<dbReference type="EMBL" id="CP067420">
    <property type="protein sequence ID" value="QQP92370.1"/>
    <property type="molecule type" value="Genomic_DNA"/>
</dbReference>
<accession>A0ABX7BFK5</accession>
<sequence>MDLTTSGPDDDAWLSRRYYGGDLPAEAERQLHLAGRHYCDDALAESHLARAAAIAPGHRAVDLGHYKYFLYKARLAETLTYAVRMLDHASAGIGLNHSDWRLVTRRHADFDALEPAPRIYLFTVKALGYLHARLGRQEEGRALLEKVAELDPADRIGVRPLLAVLDRRANDREDDES</sequence>
<organism evidence="1 2">
    <name type="scientific">Skermanella cutis</name>
    <dbReference type="NCBI Taxonomy" id="2775420"/>
    <lineage>
        <taxon>Bacteria</taxon>
        <taxon>Pseudomonadati</taxon>
        <taxon>Pseudomonadota</taxon>
        <taxon>Alphaproteobacteria</taxon>
        <taxon>Rhodospirillales</taxon>
        <taxon>Azospirillaceae</taxon>
        <taxon>Skermanella</taxon>
    </lineage>
</organism>